<dbReference type="OrthoDB" id="280126at2"/>
<evidence type="ECO:0000313" key="2">
    <source>
        <dbReference type="Proteomes" id="UP000318478"/>
    </source>
</evidence>
<keyword evidence="2" id="KW-1185">Reference proteome</keyword>
<sequence length="263" mass="27308">MYFDAEGFEAGYSPAFNGTGELQGQTLVNIDGSTLWKESPNPAGSPSTATVVAGAGVGGSQGVEVVKESGINGFWGATVDALPVPGLPYICIEWDMLVEASMGTPSGGDDPFGPYFGIQAFSEDEGPPGAALPLAFLGVDSQTLDILNISGGVFSETGETVAAGVWNSFQLFLDYDTKTYDGFMNGSALFVDVPFFDTGAELFSDAAIAAIAAADTPYYQGLTGTAYFDNYYVFGTDTAKIPEPAGILLLSVGAALAACRQRR</sequence>
<dbReference type="AlphaFoldDB" id="A0A5C5YU54"/>
<protein>
    <recommendedName>
        <fullName evidence="3">PEP-CTERM protein-sorting domain-containing protein</fullName>
    </recommendedName>
</protein>
<dbReference type="RefSeq" id="WP_146584638.1">
    <property type="nucleotide sequence ID" value="NZ_SJPO01000002.1"/>
</dbReference>
<dbReference type="Proteomes" id="UP000318478">
    <property type="component" value="Unassembled WGS sequence"/>
</dbReference>
<evidence type="ECO:0000313" key="1">
    <source>
        <dbReference type="EMBL" id="TWT78296.1"/>
    </source>
</evidence>
<evidence type="ECO:0008006" key="3">
    <source>
        <dbReference type="Google" id="ProtNLM"/>
    </source>
</evidence>
<dbReference type="EMBL" id="SJPO01000002">
    <property type="protein sequence ID" value="TWT78296.1"/>
    <property type="molecule type" value="Genomic_DNA"/>
</dbReference>
<gene>
    <name evidence="1" type="ORF">Pla123a_10870</name>
</gene>
<proteinExistence type="predicted"/>
<reference evidence="1 2" key="1">
    <citation type="submission" date="2019-02" db="EMBL/GenBank/DDBJ databases">
        <title>Deep-cultivation of Planctomycetes and their phenomic and genomic characterization uncovers novel biology.</title>
        <authorList>
            <person name="Wiegand S."/>
            <person name="Jogler M."/>
            <person name="Boedeker C."/>
            <person name="Pinto D."/>
            <person name="Vollmers J."/>
            <person name="Rivas-Marin E."/>
            <person name="Kohn T."/>
            <person name="Peeters S.H."/>
            <person name="Heuer A."/>
            <person name="Rast P."/>
            <person name="Oberbeckmann S."/>
            <person name="Bunk B."/>
            <person name="Jeske O."/>
            <person name="Meyerdierks A."/>
            <person name="Storesund J.E."/>
            <person name="Kallscheuer N."/>
            <person name="Luecker S."/>
            <person name="Lage O.M."/>
            <person name="Pohl T."/>
            <person name="Merkel B.J."/>
            <person name="Hornburger P."/>
            <person name="Mueller R.-W."/>
            <person name="Bruemmer F."/>
            <person name="Labrenz M."/>
            <person name="Spormann A.M."/>
            <person name="Op Den Camp H."/>
            <person name="Overmann J."/>
            <person name="Amann R."/>
            <person name="Jetten M.S.M."/>
            <person name="Mascher T."/>
            <person name="Medema M.H."/>
            <person name="Devos D.P."/>
            <person name="Kaster A.-K."/>
            <person name="Ovreas L."/>
            <person name="Rohde M."/>
            <person name="Galperin M.Y."/>
            <person name="Jogler C."/>
        </authorList>
    </citation>
    <scope>NUCLEOTIDE SEQUENCE [LARGE SCALE GENOMIC DNA]</scope>
    <source>
        <strain evidence="1 2">Pla123a</strain>
    </source>
</reference>
<organism evidence="1 2">
    <name type="scientific">Posidoniimonas polymericola</name>
    <dbReference type="NCBI Taxonomy" id="2528002"/>
    <lineage>
        <taxon>Bacteria</taxon>
        <taxon>Pseudomonadati</taxon>
        <taxon>Planctomycetota</taxon>
        <taxon>Planctomycetia</taxon>
        <taxon>Pirellulales</taxon>
        <taxon>Lacipirellulaceae</taxon>
        <taxon>Posidoniimonas</taxon>
    </lineage>
</organism>
<accession>A0A5C5YU54</accession>
<name>A0A5C5YU54_9BACT</name>
<comment type="caution">
    <text evidence="1">The sequence shown here is derived from an EMBL/GenBank/DDBJ whole genome shotgun (WGS) entry which is preliminary data.</text>
</comment>